<gene>
    <name evidence="1" type="ORF">BS640_10780</name>
</gene>
<reference evidence="1 2" key="1">
    <citation type="journal article" date="2017" name="Int. J. Syst. Evol. Microbiol.">
        <title>Rouxiella badensis sp. nov. and Rouxiella silvae sp. nov. isolated from peat bog soil in Germany and emendation of the genus description.</title>
        <authorList>
            <person name="Le Fleche-Mateos A."/>
            <person name="Kugler J.H."/>
            <person name="Hansen S.H."/>
            <person name="Syldatk C."/>
            <person name="Hausmann R."/>
            <person name="Lomprez F."/>
            <person name="Vandenbogaert M."/>
            <person name="Manuguerra J.C."/>
            <person name="Grimont P.A."/>
        </authorList>
    </citation>
    <scope>NUCLEOTIDE SEQUENCE [LARGE SCALE GENOMIC DNA]</scope>
    <source>
        <strain evidence="1 2">DSM 100043</strain>
    </source>
</reference>
<dbReference type="EMBL" id="MRWE01000015">
    <property type="protein sequence ID" value="ORJ25479.1"/>
    <property type="molecule type" value="Genomic_DNA"/>
</dbReference>
<evidence type="ECO:0000313" key="2">
    <source>
        <dbReference type="Proteomes" id="UP000192536"/>
    </source>
</evidence>
<dbReference type="STRING" id="1646377.BS640_10780"/>
<dbReference type="RefSeq" id="WP_084912543.1">
    <property type="nucleotide sequence ID" value="NZ_JAJGAQ010000010.1"/>
</dbReference>
<comment type="caution">
    <text evidence="1">The sequence shown here is derived from an EMBL/GenBank/DDBJ whole genome shotgun (WGS) entry which is preliminary data.</text>
</comment>
<dbReference type="Proteomes" id="UP000192536">
    <property type="component" value="Unassembled WGS sequence"/>
</dbReference>
<sequence length="127" mass="14446">MSSSGHQQNEQENNKLINNAIHCLQFLGCPLQEVDTQHITLPIKIEFQYSYDFFISIKDTALIISVELNKSGSIEYLEDVFGNQYEFEDLGEYFSVSCRVPEEVALNIEALSALFISMKKKAAIFVN</sequence>
<dbReference type="AlphaFoldDB" id="A0A1X0WFD2"/>
<organism evidence="1 2">
    <name type="scientific">Rouxiella badensis</name>
    <dbReference type="NCBI Taxonomy" id="1646377"/>
    <lineage>
        <taxon>Bacteria</taxon>
        <taxon>Pseudomonadati</taxon>
        <taxon>Pseudomonadota</taxon>
        <taxon>Gammaproteobacteria</taxon>
        <taxon>Enterobacterales</taxon>
        <taxon>Yersiniaceae</taxon>
        <taxon>Rouxiella</taxon>
    </lineage>
</organism>
<accession>A0A1X0WFD2</accession>
<name>A0A1X0WFD2_9GAMM</name>
<proteinExistence type="predicted"/>
<evidence type="ECO:0000313" key="1">
    <source>
        <dbReference type="EMBL" id="ORJ25479.1"/>
    </source>
</evidence>
<protein>
    <submittedName>
        <fullName evidence="1">Uncharacterized protein</fullName>
    </submittedName>
</protein>
<keyword evidence="2" id="KW-1185">Reference proteome</keyword>